<evidence type="ECO:0000256" key="1">
    <source>
        <dbReference type="ARBA" id="ARBA00010634"/>
    </source>
</evidence>
<feature type="chain" id="PRO_5020802727" evidence="3">
    <location>
        <begin position="22"/>
        <end position="258"/>
    </location>
</feature>
<dbReference type="PANTHER" id="PTHR30035">
    <property type="entry name" value="LIPOPROTEIN VACJ-RELATED"/>
    <property type="match status" value="1"/>
</dbReference>
<dbReference type="GO" id="GO:0016020">
    <property type="term" value="C:membrane"/>
    <property type="evidence" value="ECO:0007669"/>
    <property type="project" value="InterPro"/>
</dbReference>
<organism evidence="4 5">
    <name type="scientific">Stutzerimonas kirkiae</name>
    <dbReference type="NCBI Taxonomy" id="2211392"/>
    <lineage>
        <taxon>Bacteria</taxon>
        <taxon>Pseudomonadati</taxon>
        <taxon>Pseudomonadota</taxon>
        <taxon>Gammaproteobacteria</taxon>
        <taxon>Pseudomonadales</taxon>
        <taxon>Pseudomonadaceae</taxon>
        <taxon>Stutzerimonas</taxon>
    </lineage>
</organism>
<feature type="signal peptide" evidence="3">
    <location>
        <begin position="1"/>
        <end position="21"/>
    </location>
</feature>
<protein>
    <submittedName>
        <fullName evidence="4">ABC transporter</fullName>
    </submittedName>
</protein>
<evidence type="ECO:0000256" key="2">
    <source>
        <dbReference type="ARBA" id="ARBA00022729"/>
    </source>
</evidence>
<evidence type="ECO:0000256" key="3">
    <source>
        <dbReference type="SAM" id="SignalP"/>
    </source>
</evidence>
<evidence type="ECO:0000313" key="5">
    <source>
        <dbReference type="Proteomes" id="UP000292639"/>
    </source>
</evidence>
<keyword evidence="2 3" id="KW-0732">Signal</keyword>
<dbReference type="PRINTS" id="PR01805">
    <property type="entry name" value="VACJLIPOPROT"/>
</dbReference>
<name>A0A4Q9RFU0_9GAMM</name>
<evidence type="ECO:0000313" key="4">
    <source>
        <dbReference type="EMBL" id="TBU99902.1"/>
    </source>
</evidence>
<keyword evidence="5" id="KW-1185">Reference proteome</keyword>
<comment type="similarity">
    <text evidence="1">Belongs to the MlaA family.</text>
</comment>
<dbReference type="OrthoDB" id="9785326at2"/>
<dbReference type="EMBL" id="QJUP01000001">
    <property type="protein sequence ID" value="TBU99902.1"/>
    <property type="molecule type" value="Genomic_DNA"/>
</dbReference>
<sequence>MNRRHIPFLAALLLTLPCAHAHEAQPDSDGFKQPLRSLTFNPGLDQHEFERATLRALKIHDPFESFNRRMYHFNYRLDQWVMLPTVRGYQAVTPRFVRTGVSNFFNNLGEISNLSNSLLQGKGVRAMNATARLLFNSIIGVGGVWDPATRMGLVRQSEDFGQTLGFYGVPAGPYLILPALGPSNARDTGGRVFDFAAERQMNYLDYAQASGEGLELTALRLVDIRYSTPFRYGQLNSPFEYEKLRYIYSKARELQIQE</sequence>
<dbReference type="RefSeq" id="WP_131182998.1">
    <property type="nucleotide sequence ID" value="NZ_QJUO01000002.1"/>
</dbReference>
<reference evidence="4 5" key="1">
    <citation type="submission" date="2018-06" db="EMBL/GenBank/DDBJ databases">
        <title>Three novel Pseudomonas species isolated from symptomatic oak.</title>
        <authorList>
            <person name="Bueno-Gonzalez V."/>
            <person name="Brady C."/>
        </authorList>
    </citation>
    <scope>NUCLEOTIDE SEQUENCE [LARGE SCALE GENOMIC DNA]</scope>
    <source>
        <strain evidence="4 5">P17C</strain>
    </source>
</reference>
<dbReference type="InterPro" id="IPR007428">
    <property type="entry name" value="MlaA"/>
</dbReference>
<comment type="caution">
    <text evidence="4">The sequence shown here is derived from an EMBL/GenBank/DDBJ whole genome shotgun (WGS) entry which is preliminary data.</text>
</comment>
<proteinExistence type="inferred from homology"/>
<dbReference type="PANTHER" id="PTHR30035:SF3">
    <property type="entry name" value="INTERMEMBRANE PHOSPHOLIPID TRANSPORT SYSTEM LIPOPROTEIN MLAA"/>
    <property type="match status" value="1"/>
</dbReference>
<dbReference type="GO" id="GO:0120010">
    <property type="term" value="P:intermembrane phospholipid transfer"/>
    <property type="evidence" value="ECO:0007669"/>
    <property type="project" value="TreeGrafter"/>
</dbReference>
<dbReference type="Pfam" id="PF04333">
    <property type="entry name" value="MlaA"/>
    <property type="match status" value="1"/>
</dbReference>
<dbReference type="Proteomes" id="UP000292639">
    <property type="component" value="Unassembled WGS sequence"/>
</dbReference>
<gene>
    <name evidence="4" type="ORF">DNJ96_00990</name>
</gene>
<dbReference type="AlphaFoldDB" id="A0A4Q9RFU0"/>
<accession>A0A4Q9RFU0</accession>